<dbReference type="Gene3D" id="1.10.1740.10">
    <property type="match status" value="1"/>
</dbReference>
<feature type="domain" description="RNA polymerase sigma-70 region 2" evidence="6">
    <location>
        <begin position="13"/>
        <end position="75"/>
    </location>
</feature>
<dbReference type="InterPro" id="IPR013249">
    <property type="entry name" value="RNA_pol_sigma70_r4_t2"/>
</dbReference>
<dbReference type="InterPro" id="IPR007627">
    <property type="entry name" value="RNA_pol_sigma70_r2"/>
</dbReference>
<dbReference type="SUPFAM" id="SSF88946">
    <property type="entry name" value="Sigma2 domain of RNA polymerase sigma factors"/>
    <property type="match status" value="1"/>
</dbReference>
<dbReference type="RefSeq" id="WP_013016327.1">
    <property type="nucleotide sequence ID" value="NC_013947.1"/>
</dbReference>
<dbReference type="KEGG" id="sna:Snas_1046"/>
<dbReference type="AlphaFoldDB" id="D3QA44"/>
<dbReference type="InterPro" id="IPR013324">
    <property type="entry name" value="RNA_pol_sigma_r3/r4-like"/>
</dbReference>
<dbReference type="GO" id="GO:0006352">
    <property type="term" value="P:DNA-templated transcription initiation"/>
    <property type="evidence" value="ECO:0007669"/>
    <property type="project" value="InterPro"/>
</dbReference>
<dbReference type="Gene3D" id="1.10.10.10">
    <property type="entry name" value="Winged helix-like DNA-binding domain superfamily/Winged helix DNA-binding domain"/>
    <property type="match status" value="1"/>
</dbReference>
<dbReference type="PANTHER" id="PTHR43133:SF50">
    <property type="entry name" value="ECF RNA POLYMERASE SIGMA FACTOR SIGM"/>
    <property type="match status" value="1"/>
</dbReference>
<dbReference type="CDD" id="cd06171">
    <property type="entry name" value="Sigma70_r4"/>
    <property type="match status" value="1"/>
</dbReference>
<dbReference type="PANTHER" id="PTHR43133">
    <property type="entry name" value="RNA POLYMERASE ECF-TYPE SIGMA FACTO"/>
    <property type="match status" value="1"/>
</dbReference>
<reference evidence="8 9" key="1">
    <citation type="journal article" date="2009" name="Stand. Genomic Sci.">
        <title>Complete genome sequence of Stackebrandtia nassauensis type strain (LLR-40K-21).</title>
        <authorList>
            <person name="Munk C."/>
            <person name="Lapidus A."/>
            <person name="Copeland A."/>
            <person name="Jando M."/>
            <person name="Mayilraj S."/>
            <person name="Glavina Del Rio T."/>
            <person name="Nolan M."/>
            <person name="Chen F."/>
            <person name="Lucas S."/>
            <person name="Tice H."/>
            <person name="Cheng J.F."/>
            <person name="Han C."/>
            <person name="Detter J.C."/>
            <person name="Bruce D."/>
            <person name="Goodwin L."/>
            <person name="Chain P."/>
            <person name="Pitluck S."/>
            <person name="Goker M."/>
            <person name="Ovchinikova G."/>
            <person name="Pati A."/>
            <person name="Ivanova N."/>
            <person name="Mavromatis K."/>
            <person name="Chen A."/>
            <person name="Palaniappan K."/>
            <person name="Land M."/>
            <person name="Hauser L."/>
            <person name="Chang Y.J."/>
            <person name="Jeffries C.D."/>
            <person name="Bristow J."/>
            <person name="Eisen J.A."/>
            <person name="Markowitz V."/>
            <person name="Hugenholtz P."/>
            <person name="Kyrpides N.C."/>
            <person name="Klenk H.P."/>
        </authorList>
    </citation>
    <scope>NUCLEOTIDE SEQUENCE [LARGE SCALE GENOMIC DNA]</scope>
    <source>
        <strain evidence="9">DSM 44728 / CIP 108903 / NRRL B-16338 / NBRC 102104 / LLR-40K-21</strain>
    </source>
</reference>
<accession>D3QA44</accession>
<dbReference type="OrthoDB" id="2046835at2"/>
<organism evidence="8 9">
    <name type="scientific">Stackebrandtia nassauensis (strain DSM 44728 / CIP 108903 / NRRL B-16338 / NBRC 102104 / LLR-40K-21)</name>
    <dbReference type="NCBI Taxonomy" id="446470"/>
    <lineage>
        <taxon>Bacteria</taxon>
        <taxon>Bacillati</taxon>
        <taxon>Actinomycetota</taxon>
        <taxon>Actinomycetes</taxon>
        <taxon>Glycomycetales</taxon>
        <taxon>Glycomycetaceae</taxon>
        <taxon>Stackebrandtia</taxon>
    </lineage>
</organism>
<keyword evidence="5" id="KW-0804">Transcription</keyword>
<evidence type="ECO:0000256" key="2">
    <source>
        <dbReference type="ARBA" id="ARBA00023015"/>
    </source>
</evidence>
<evidence type="ECO:0000313" key="8">
    <source>
        <dbReference type="EMBL" id="ADD40756.1"/>
    </source>
</evidence>
<dbReference type="Proteomes" id="UP000000844">
    <property type="component" value="Chromosome"/>
</dbReference>
<evidence type="ECO:0000256" key="1">
    <source>
        <dbReference type="ARBA" id="ARBA00010641"/>
    </source>
</evidence>
<dbReference type="InterPro" id="IPR013325">
    <property type="entry name" value="RNA_pol_sigma_r2"/>
</dbReference>
<keyword evidence="2" id="KW-0805">Transcription regulation</keyword>
<evidence type="ECO:0000259" key="7">
    <source>
        <dbReference type="Pfam" id="PF08281"/>
    </source>
</evidence>
<evidence type="ECO:0000313" key="9">
    <source>
        <dbReference type="Proteomes" id="UP000000844"/>
    </source>
</evidence>
<dbReference type="SUPFAM" id="SSF88659">
    <property type="entry name" value="Sigma3 and sigma4 domains of RNA polymerase sigma factors"/>
    <property type="match status" value="1"/>
</dbReference>
<sequence length="172" mass="20055">MASQAEIEYRDFVTSNLDRLCRFAYLICHDWQRAEDAVQKSLTKLYLHWNRIRSSSPHAYVRRIIVNTLYEERRRFWFKREHSRDELPDVVQPDHAESSASKLAMLESLARLPKRQRLVVVLRFWEDLSVEQTAEIMNCSTGTVKSQTARGLQTLRGLLGKPIPTQVEGAQP</sequence>
<dbReference type="Pfam" id="PF04542">
    <property type="entry name" value="Sigma70_r2"/>
    <property type="match status" value="1"/>
</dbReference>
<comment type="similarity">
    <text evidence="1">Belongs to the sigma-70 factor family. ECF subfamily.</text>
</comment>
<proteinExistence type="inferred from homology"/>
<evidence type="ECO:0000259" key="6">
    <source>
        <dbReference type="Pfam" id="PF04542"/>
    </source>
</evidence>
<name>D3QA44_STANL</name>
<keyword evidence="4" id="KW-0238">DNA-binding</keyword>
<dbReference type="EMBL" id="CP001778">
    <property type="protein sequence ID" value="ADD40756.1"/>
    <property type="molecule type" value="Genomic_DNA"/>
</dbReference>
<keyword evidence="3" id="KW-0731">Sigma factor</keyword>
<evidence type="ECO:0000256" key="5">
    <source>
        <dbReference type="ARBA" id="ARBA00023163"/>
    </source>
</evidence>
<dbReference type="InterPro" id="IPR039425">
    <property type="entry name" value="RNA_pol_sigma-70-like"/>
</dbReference>
<dbReference type="InterPro" id="IPR014284">
    <property type="entry name" value="RNA_pol_sigma-70_dom"/>
</dbReference>
<keyword evidence="9" id="KW-1185">Reference proteome</keyword>
<dbReference type="eggNOG" id="COG1595">
    <property type="taxonomic scope" value="Bacteria"/>
</dbReference>
<dbReference type="InterPro" id="IPR014325">
    <property type="entry name" value="RNA_pol_sigma-E_actinobac"/>
</dbReference>
<evidence type="ECO:0000256" key="3">
    <source>
        <dbReference type="ARBA" id="ARBA00023082"/>
    </source>
</evidence>
<dbReference type="NCBIfam" id="TIGR02937">
    <property type="entry name" value="sigma70-ECF"/>
    <property type="match status" value="1"/>
</dbReference>
<protein>
    <submittedName>
        <fullName evidence="8">RNA polymerase, sigma-24 subunit, ECF subfamily</fullName>
    </submittedName>
</protein>
<dbReference type="InterPro" id="IPR036388">
    <property type="entry name" value="WH-like_DNA-bd_sf"/>
</dbReference>
<dbReference type="NCBIfam" id="TIGR02983">
    <property type="entry name" value="SigE-fam_strep"/>
    <property type="match status" value="1"/>
</dbReference>
<evidence type="ECO:0000256" key="4">
    <source>
        <dbReference type="ARBA" id="ARBA00023125"/>
    </source>
</evidence>
<dbReference type="Pfam" id="PF08281">
    <property type="entry name" value="Sigma70_r4_2"/>
    <property type="match status" value="1"/>
</dbReference>
<gene>
    <name evidence="8" type="ordered locus">Snas_1046</name>
</gene>
<feature type="domain" description="RNA polymerase sigma factor 70 region 4 type 2" evidence="7">
    <location>
        <begin position="104"/>
        <end position="155"/>
    </location>
</feature>
<dbReference type="GO" id="GO:0016987">
    <property type="term" value="F:sigma factor activity"/>
    <property type="evidence" value="ECO:0007669"/>
    <property type="project" value="UniProtKB-KW"/>
</dbReference>
<dbReference type="STRING" id="446470.Snas_1046"/>
<dbReference type="HOGENOM" id="CLU_047691_15_4_11"/>
<dbReference type="GO" id="GO:0003677">
    <property type="term" value="F:DNA binding"/>
    <property type="evidence" value="ECO:0007669"/>
    <property type="project" value="UniProtKB-KW"/>
</dbReference>